<proteinExistence type="predicted"/>
<organism evidence="1">
    <name type="scientific">bioreactor metagenome</name>
    <dbReference type="NCBI Taxonomy" id="1076179"/>
    <lineage>
        <taxon>unclassified sequences</taxon>
        <taxon>metagenomes</taxon>
        <taxon>ecological metagenomes</taxon>
    </lineage>
</organism>
<gene>
    <name evidence="1" type="ORF">SDC9_207392</name>
</gene>
<protein>
    <recommendedName>
        <fullName evidence="2">RNA polymerase sigma-54 factor</fullName>
    </recommendedName>
</protein>
<dbReference type="GO" id="GO:0016987">
    <property type="term" value="F:sigma factor activity"/>
    <property type="evidence" value="ECO:0007669"/>
    <property type="project" value="InterPro"/>
</dbReference>
<dbReference type="InterPro" id="IPR000394">
    <property type="entry name" value="RNA_pol_sigma_54"/>
</dbReference>
<accession>A0A645J957</accession>
<comment type="caution">
    <text evidence="1">The sequence shown here is derived from an EMBL/GenBank/DDBJ whole genome shotgun (WGS) entry which is preliminary data.</text>
</comment>
<dbReference type="AlphaFoldDB" id="A0A645J957"/>
<dbReference type="Pfam" id="PF00309">
    <property type="entry name" value="Sigma54_AID"/>
    <property type="match status" value="1"/>
</dbReference>
<name>A0A645J957_9ZZZZ</name>
<dbReference type="GO" id="GO:0001216">
    <property type="term" value="F:DNA-binding transcription activator activity"/>
    <property type="evidence" value="ECO:0007669"/>
    <property type="project" value="InterPro"/>
</dbReference>
<dbReference type="EMBL" id="VSSQ01133938">
    <property type="protein sequence ID" value="MPN59670.1"/>
    <property type="molecule type" value="Genomic_DNA"/>
</dbReference>
<evidence type="ECO:0000313" key="1">
    <source>
        <dbReference type="EMBL" id="MPN59670.1"/>
    </source>
</evidence>
<evidence type="ECO:0008006" key="2">
    <source>
        <dbReference type="Google" id="ProtNLM"/>
    </source>
</evidence>
<reference evidence="1" key="1">
    <citation type="submission" date="2019-08" db="EMBL/GenBank/DDBJ databases">
        <authorList>
            <person name="Kucharzyk K."/>
            <person name="Murdoch R.W."/>
            <person name="Higgins S."/>
            <person name="Loffler F."/>
        </authorList>
    </citation>
    <scope>NUCLEOTIDE SEQUENCE</scope>
</reference>
<sequence length="97" mass="11414">MTTEMQLSIKLLQMSSYELLQHIDKELQENIVLEVSTENPVESFVDMEHEENRDLKNYKEMIKSLDYDNYSSRNYTINDSEEVSPLNFVSIKSTLTD</sequence>